<evidence type="ECO:0000313" key="1">
    <source>
        <dbReference type="EMBL" id="RMX58244.1"/>
    </source>
</evidence>
<dbReference type="OrthoDB" id="8963429at2759"/>
<dbReference type="PANTHER" id="PTHR21301">
    <property type="entry name" value="REVERSE TRANSCRIPTASE"/>
    <property type="match status" value="1"/>
</dbReference>
<organism evidence="1 2">
    <name type="scientific">Pocillopora damicornis</name>
    <name type="common">Cauliflower coral</name>
    <name type="synonym">Millepora damicornis</name>
    <dbReference type="NCBI Taxonomy" id="46731"/>
    <lineage>
        <taxon>Eukaryota</taxon>
        <taxon>Metazoa</taxon>
        <taxon>Cnidaria</taxon>
        <taxon>Anthozoa</taxon>
        <taxon>Hexacorallia</taxon>
        <taxon>Scleractinia</taxon>
        <taxon>Astrocoeniina</taxon>
        <taxon>Pocilloporidae</taxon>
        <taxon>Pocillopora</taxon>
    </lineage>
</organism>
<protein>
    <recommendedName>
        <fullName evidence="3">GIY-YIG domain-containing protein</fullName>
    </recommendedName>
</protein>
<proteinExistence type="predicted"/>
<evidence type="ECO:0008006" key="3">
    <source>
        <dbReference type="Google" id="ProtNLM"/>
    </source>
</evidence>
<keyword evidence="2" id="KW-1185">Reference proteome</keyword>
<comment type="caution">
    <text evidence="1">The sequence shown here is derived from an EMBL/GenBank/DDBJ whole genome shotgun (WGS) entry which is preliminary data.</text>
</comment>
<dbReference type="AlphaFoldDB" id="A0A3M6UXI7"/>
<dbReference type="CDD" id="cd10442">
    <property type="entry name" value="GIY-YIG_PLEs"/>
    <property type="match status" value="1"/>
</dbReference>
<dbReference type="PANTHER" id="PTHR21301:SF11">
    <property type="entry name" value="GIY-YIG DOMAIN-CONTAINING PROTEIN"/>
    <property type="match status" value="1"/>
</dbReference>
<dbReference type="EMBL" id="RCHS01000537">
    <property type="protein sequence ID" value="RMX58244.1"/>
    <property type="molecule type" value="Genomic_DNA"/>
</dbReference>
<gene>
    <name evidence="1" type="ORF">pdam_00000121</name>
</gene>
<dbReference type="Proteomes" id="UP000275408">
    <property type="component" value="Unassembled WGS sequence"/>
</dbReference>
<name>A0A3M6UXI7_POCDA</name>
<evidence type="ECO:0000313" key="2">
    <source>
        <dbReference type="Proteomes" id="UP000275408"/>
    </source>
</evidence>
<sequence length="205" mass="23724">MSREYVTIIPRVRVDYKMKLTNTGKPNNSAEPANEFKATAVLLYVKGLSEQLRRCLQGAVFKSETTLRSRLVRPKDVVDPAKQDGVVYRIPCEYSKVYIGETGRPMQDRIKEHDRGIRLARTETSAVSEHAHNTGNKPFWNEVKFINRDPYYYTRRVKEAIHIRLHPNNINRDSGIEIPEAWMPAIKKHNDRRAVRQRSAKGADH</sequence>
<accession>A0A3M6UXI7</accession>
<reference evidence="1 2" key="1">
    <citation type="journal article" date="2018" name="Sci. Rep.">
        <title>Comparative analysis of the Pocillopora damicornis genome highlights role of immune system in coral evolution.</title>
        <authorList>
            <person name="Cunning R."/>
            <person name="Bay R.A."/>
            <person name="Gillette P."/>
            <person name="Baker A.C."/>
            <person name="Traylor-Knowles N."/>
        </authorList>
    </citation>
    <scope>NUCLEOTIDE SEQUENCE [LARGE SCALE GENOMIC DNA]</scope>
    <source>
        <strain evidence="1">RSMAS</strain>
        <tissue evidence="1">Whole animal</tissue>
    </source>
</reference>